<name>A0A1F5E8Y0_9BACT</name>
<gene>
    <name evidence="7" type="ORF">A2160_06285</name>
</gene>
<evidence type="ECO:0000256" key="5">
    <source>
        <dbReference type="ARBA" id="ARBA00035462"/>
    </source>
</evidence>
<evidence type="ECO:0000256" key="4">
    <source>
        <dbReference type="ARBA" id="ARBA00035244"/>
    </source>
</evidence>
<comment type="caution">
    <text evidence="7">The sequence shown here is derived from an EMBL/GenBank/DDBJ whole genome shotgun (WGS) entry which is preliminary data.</text>
</comment>
<dbReference type="STRING" id="1797457.A2160_06285"/>
<dbReference type="PANTHER" id="PTHR10746:SF6">
    <property type="entry name" value="LARGE RIBOSOMAL SUBUNIT PROTEIN UL4M"/>
    <property type="match status" value="1"/>
</dbReference>
<evidence type="ECO:0000256" key="3">
    <source>
        <dbReference type="ARBA" id="ARBA00023274"/>
    </source>
</evidence>
<evidence type="ECO:0000313" key="7">
    <source>
        <dbReference type="EMBL" id="OGD63823.1"/>
    </source>
</evidence>
<dbReference type="InterPro" id="IPR002136">
    <property type="entry name" value="Ribosomal_uL4"/>
</dbReference>
<dbReference type="AlphaFoldDB" id="A0A1F5E8Y0"/>
<comment type="similarity">
    <text evidence="1">Belongs to the universal ribosomal protein uL4 family.</text>
</comment>
<evidence type="ECO:0000256" key="1">
    <source>
        <dbReference type="ARBA" id="ARBA00010528"/>
    </source>
</evidence>
<feature type="region of interest" description="Disordered" evidence="6">
    <location>
        <begin position="68"/>
        <end position="88"/>
    </location>
</feature>
<dbReference type="NCBIfam" id="TIGR03953">
    <property type="entry name" value="rplD_bact"/>
    <property type="match status" value="1"/>
</dbReference>
<reference evidence="7 8" key="1">
    <citation type="journal article" date="2016" name="Nat. Commun.">
        <title>Thousands of microbial genomes shed light on interconnected biogeochemical processes in an aquifer system.</title>
        <authorList>
            <person name="Anantharaman K."/>
            <person name="Brown C.T."/>
            <person name="Hug L.A."/>
            <person name="Sharon I."/>
            <person name="Castelle C.J."/>
            <person name="Probst A.J."/>
            <person name="Thomas B.C."/>
            <person name="Singh A."/>
            <person name="Wilkins M.J."/>
            <person name="Karaoz U."/>
            <person name="Brodie E.L."/>
            <person name="Williams K.H."/>
            <person name="Hubbard S.S."/>
            <person name="Banfield J.F."/>
        </authorList>
    </citation>
    <scope>NUCLEOTIDE SEQUENCE [LARGE SCALE GENOMIC DNA]</scope>
</reference>
<sequence length="218" mass="23829">MKKVSVYSTSGTKIEQLTLPEAIFAVKINEPLMAQAVRVYLSNQRLGLAHAKTRGELTGITTAKIYRQKGTGKARHGSKRAPVFVGGGKAHGPTGGQNYAMTLPPKMKSAALKSALSLKAKEEAIWVVNDFSKFKGKTSEGLKALTNILKEKAQERIGLVLSGDEAAVERAFRNLPNLNLLNPDKLTTYEVLTENQVIFTKESLAKLIMRLTHAKKIK</sequence>
<dbReference type="GO" id="GO:0006412">
    <property type="term" value="P:translation"/>
    <property type="evidence" value="ECO:0007669"/>
    <property type="project" value="InterPro"/>
</dbReference>
<dbReference type="GO" id="GO:0003735">
    <property type="term" value="F:structural constituent of ribosome"/>
    <property type="evidence" value="ECO:0007669"/>
    <property type="project" value="InterPro"/>
</dbReference>
<dbReference type="EMBL" id="MEZK01000004">
    <property type="protein sequence ID" value="OGD63823.1"/>
    <property type="molecule type" value="Genomic_DNA"/>
</dbReference>
<proteinExistence type="inferred from homology"/>
<evidence type="ECO:0000256" key="6">
    <source>
        <dbReference type="SAM" id="MobiDB-lite"/>
    </source>
</evidence>
<dbReference type="GO" id="GO:0005840">
    <property type="term" value="C:ribosome"/>
    <property type="evidence" value="ECO:0007669"/>
    <property type="project" value="UniProtKB-KW"/>
</dbReference>
<dbReference type="InterPro" id="IPR023574">
    <property type="entry name" value="Ribosomal_uL4_dom_sf"/>
</dbReference>
<organism evidence="7 8">
    <name type="scientific">Candidatus Beckwithbacteria bacterium RBG_13_42_9</name>
    <dbReference type="NCBI Taxonomy" id="1797457"/>
    <lineage>
        <taxon>Bacteria</taxon>
        <taxon>Candidatus Beckwithiibacteriota</taxon>
    </lineage>
</organism>
<dbReference type="SUPFAM" id="SSF52166">
    <property type="entry name" value="Ribosomal protein L4"/>
    <property type="match status" value="1"/>
</dbReference>
<dbReference type="PANTHER" id="PTHR10746">
    <property type="entry name" value="50S RIBOSOMAL PROTEIN L4"/>
    <property type="match status" value="1"/>
</dbReference>
<keyword evidence="2 7" id="KW-0689">Ribosomal protein</keyword>
<protein>
    <recommendedName>
        <fullName evidence="4">Large ribosomal subunit protein uL4</fullName>
    </recommendedName>
    <alternativeName>
        <fullName evidence="5">50S ribosomal protein L4</fullName>
    </alternativeName>
</protein>
<accession>A0A1F5E8Y0</accession>
<evidence type="ECO:0000313" key="8">
    <source>
        <dbReference type="Proteomes" id="UP000177006"/>
    </source>
</evidence>
<dbReference type="Proteomes" id="UP000177006">
    <property type="component" value="Unassembled WGS sequence"/>
</dbReference>
<dbReference type="Gene3D" id="3.40.1370.10">
    <property type="match status" value="1"/>
</dbReference>
<dbReference type="InterPro" id="IPR013005">
    <property type="entry name" value="Ribosomal_uL4-like"/>
</dbReference>
<dbReference type="GO" id="GO:1990904">
    <property type="term" value="C:ribonucleoprotein complex"/>
    <property type="evidence" value="ECO:0007669"/>
    <property type="project" value="UniProtKB-KW"/>
</dbReference>
<evidence type="ECO:0000256" key="2">
    <source>
        <dbReference type="ARBA" id="ARBA00022980"/>
    </source>
</evidence>
<dbReference type="Pfam" id="PF00573">
    <property type="entry name" value="Ribosomal_L4"/>
    <property type="match status" value="1"/>
</dbReference>
<feature type="compositionally biased region" description="Basic residues" evidence="6">
    <location>
        <begin position="68"/>
        <end position="79"/>
    </location>
</feature>
<keyword evidence="3" id="KW-0687">Ribonucleoprotein</keyword>